<evidence type="ECO:0008006" key="4">
    <source>
        <dbReference type="Google" id="ProtNLM"/>
    </source>
</evidence>
<dbReference type="PANTHER" id="PTHR30344:SF1">
    <property type="entry name" value="6-PHOSPHOGLUCONOLACTONASE"/>
    <property type="match status" value="1"/>
</dbReference>
<dbReference type="PANTHER" id="PTHR30344">
    <property type="entry name" value="6-PHOSPHOGLUCONOLACTONASE-RELATED"/>
    <property type="match status" value="1"/>
</dbReference>
<dbReference type="EMBL" id="JAVHNQ010000001">
    <property type="protein sequence ID" value="KAK6359715.1"/>
    <property type="molecule type" value="Genomic_DNA"/>
</dbReference>
<evidence type="ECO:0000313" key="2">
    <source>
        <dbReference type="EMBL" id="KAK6359715.1"/>
    </source>
</evidence>
<protein>
    <recommendedName>
        <fullName evidence="4">6-phosphogluconolactonase</fullName>
    </recommendedName>
</protein>
<organism evidence="2 3">
    <name type="scientific">Orbilia brochopaga</name>
    <dbReference type="NCBI Taxonomy" id="3140254"/>
    <lineage>
        <taxon>Eukaryota</taxon>
        <taxon>Fungi</taxon>
        <taxon>Dikarya</taxon>
        <taxon>Ascomycota</taxon>
        <taxon>Pezizomycotina</taxon>
        <taxon>Orbiliomycetes</taxon>
        <taxon>Orbiliales</taxon>
        <taxon>Orbiliaceae</taxon>
        <taxon>Orbilia</taxon>
    </lineage>
</organism>
<dbReference type="AlphaFoldDB" id="A0AAV9VCL2"/>
<dbReference type="InterPro" id="IPR050282">
    <property type="entry name" value="Cycloisomerase_2"/>
</dbReference>
<dbReference type="InterPro" id="IPR015943">
    <property type="entry name" value="WD40/YVTN_repeat-like_dom_sf"/>
</dbReference>
<dbReference type="InterPro" id="IPR011048">
    <property type="entry name" value="Haem_d1_sf"/>
</dbReference>
<gene>
    <name evidence="2" type="ORF">TWF696_000857</name>
</gene>
<dbReference type="Proteomes" id="UP001375240">
    <property type="component" value="Unassembled WGS sequence"/>
</dbReference>
<dbReference type="Gene3D" id="2.130.10.10">
    <property type="entry name" value="YVTN repeat-like/Quinoprotein amine dehydrogenase"/>
    <property type="match status" value="1"/>
</dbReference>
<reference evidence="2 3" key="1">
    <citation type="submission" date="2019-10" db="EMBL/GenBank/DDBJ databases">
        <authorList>
            <person name="Palmer J.M."/>
        </authorList>
    </citation>
    <scope>NUCLEOTIDE SEQUENCE [LARGE SCALE GENOMIC DNA]</scope>
    <source>
        <strain evidence="2 3">TWF696</strain>
    </source>
</reference>
<dbReference type="Pfam" id="PF10282">
    <property type="entry name" value="Lactonase"/>
    <property type="match status" value="1"/>
</dbReference>
<sequence>MRLNPCWTATSTLSVIYVLYISPTLGAKLFVGTNAGVISTINFDGYNTRQISVDTNAAPLPSWQTIVNSTFLISTNEGPKNGDGSIVSYKIESDGRLSKISKQTGLTGLIHAAVSPNHDFIVAAAYYGHGVAVYPLSSTGGLSPASQTFKYTLYRHPAGAFRMRQEDTHPHQIAFDPSGKFMLVNDLGADVIRIYAVRAGKVTEFAQAPVPTGFGPRHGVFITTSHGRYYYVVGELANHIAVYQVTYTAGGAEMNLMMVQRVSSCGDRPAPLKIPEVTASGIEISPDKHFLYVSNRGDASLPGTPPSDSISAWKINQNGTLKFLKLLHAGGSTPRHFSIDPSGKYVAVALQGSNLVSFYRRDTYTGLWPDRPVASWHSPPGPTCVQWLYDDRDNLRRQRIRT</sequence>
<dbReference type="GO" id="GO:0017057">
    <property type="term" value="F:6-phosphogluconolactonase activity"/>
    <property type="evidence" value="ECO:0007669"/>
    <property type="project" value="TreeGrafter"/>
</dbReference>
<accession>A0AAV9VCL2</accession>
<comment type="caution">
    <text evidence="2">The sequence shown here is derived from an EMBL/GenBank/DDBJ whole genome shotgun (WGS) entry which is preliminary data.</text>
</comment>
<dbReference type="SUPFAM" id="SSF51004">
    <property type="entry name" value="C-terminal (heme d1) domain of cytochrome cd1-nitrite reductase"/>
    <property type="match status" value="1"/>
</dbReference>
<keyword evidence="3" id="KW-1185">Reference proteome</keyword>
<name>A0AAV9VCL2_9PEZI</name>
<proteinExistence type="inferred from homology"/>
<evidence type="ECO:0000256" key="1">
    <source>
        <dbReference type="ARBA" id="ARBA00005564"/>
    </source>
</evidence>
<dbReference type="InterPro" id="IPR019405">
    <property type="entry name" value="Lactonase_7-beta_prop"/>
</dbReference>
<comment type="similarity">
    <text evidence="1">Belongs to the cycloisomerase 2 family.</text>
</comment>
<evidence type="ECO:0000313" key="3">
    <source>
        <dbReference type="Proteomes" id="UP001375240"/>
    </source>
</evidence>